<gene>
    <name evidence="2" type="ORF">SAMN05421773_11678</name>
</gene>
<keyword evidence="3" id="KW-1185">Reference proteome</keyword>
<protein>
    <submittedName>
        <fullName evidence="2">Uncharacterized conserved protein, DUF427 family</fullName>
    </submittedName>
</protein>
<evidence type="ECO:0000313" key="3">
    <source>
        <dbReference type="Proteomes" id="UP000199207"/>
    </source>
</evidence>
<dbReference type="InterPro" id="IPR038694">
    <property type="entry name" value="DUF427_sf"/>
</dbReference>
<evidence type="ECO:0000313" key="2">
    <source>
        <dbReference type="EMBL" id="SFD47111.1"/>
    </source>
</evidence>
<dbReference type="PANTHER" id="PTHR34310">
    <property type="entry name" value="DUF427 DOMAIN PROTEIN (AFU_ORTHOLOGUE AFUA_3G02220)"/>
    <property type="match status" value="1"/>
</dbReference>
<dbReference type="Proteomes" id="UP000199207">
    <property type="component" value="Unassembled WGS sequence"/>
</dbReference>
<accession>A0A1I1SL24</accession>
<feature type="domain" description="DUF427" evidence="1">
    <location>
        <begin position="38"/>
        <end position="129"/>
    </location>
</feature>
<dbReference type="PANTHER" id="PTHR34310:SF9">
    <property type="entry name" value="BLR5716 PROTEIN"/>
    <property type="match status" value="1"/>
</dbReference>
<organism evidence="2 3">
    <name type="scientific">Streptomyces aidingensis</name>
    <dbReference type="NCBI Taxonomy" id="910347"/>
    <lineage>
        <taxon>Bacteria</taxon>
        <taxon>Bacillati</taxon>
        <taxon>Actinomycetota</taxon>
        <taxon>Actinomycetes</taxon>
        <taxon>Kitasatosporales</taxon>
        <taxon>Streptomycetaceae</taxon>
        <taxon>Streptomyces</taxon>
    </lineage>
</organism>
<proteinExistence type="predicted"/>
<dbReference type="InterPro" id="IPR007361">
    <property type="entry name" value="DUF427"/>
</dbReference>
<evidence type="ECO:0000259" key="1">
    <source>
        <dbReference type="Pfam" id="PF04248"/>
    </source>
</evidence>
<dbReference type="AlphaFoldDB" id="A0A1I1SL24"/>
<reference evidence="2 3" key="1">
    <citation type="submission" date="2016-10" db="EMBL/GenBank/DDBJ databases">
        <authorList>
            <person name="de Groot N.N."/>
        </authorList>
    </citation>
    <scope>NUCLEOTIDE SEQUENCE [LARGE SCALE GENOMIC DNA]</scope>
    <source>
        <strain evidence="2 3">CGMCC 4.5739</strain>
    </source>
</reference>
<dbReference type="EMBL" id="FOLM01000016">
    <property type="protein sequence ID" value="SFD47111.1"/>
    <property type="molecule type" value="Genomic_DNA"/>
</dbReference>
<feature type="domain" description="DUF427" evidence="1">
    <location>
        <begin position="163"/>
        <end position="253"/>
    </location>
</feature>
<dbReference type="STRING" id="910347.SAMN05421773_11678"/>
<name>A0A1I1SL24_9ACTN</name>
<dbReference type="Gene3D" id="2.170.150.40">
    <property type="entry name" value="Domain of unknown function (DUF427)"/>
    <property type="match status" value="2"/>
</dbReference>
<dbReference type="OrthoDB" id="285364at2"/>
<dbReference type="Pfam" id="PF04248">
    <property type="entry name" value="NTP_transf_9"/>
    <property type="match status" value="2"/>
</dbReference>
<dbReference type="RefSeq" id="WP_093840934.1">
    <property type="nucleotide sequence ID" value="NZ_FOLM01000016.1"/>
</dbReference>
<sequence>MSLTKDGGPLSASPVDTVNYDLSGPAHRLFFQRFPRRVRAVLGGETVADTREGRLLHETGLLPQLYIPAGDVRPGLLEAAAHTTHCPFKGQAVYWHIRAGNRRVENGVWAYPEPIEGAGWLRGHLALYWHAADAWFDEDEQVHGHLRDPYHRVDVRRTSGRLRVLVEGVPVAETDRPMLLTETGLPNRYYVPAGDVRQSLLAASPKRTVCPYKGTASYWSFTADGRQVADVAWSYPRPLEEATRVGGHLCFAHRSVTTELDGHPVAAPPPP</sequence>